<feature type="compositionally biased region" description="Basic and acidic residues" evidence="1">
    <location>
        <begin position="16"/>
        <end position="37"/>
    </location>
</feature>
<protein>
    <submittedName>
        <fullName evidence="2">Uncharacterized protein</fullName>
    </submittedName>
</protein>
<dbReference type="AlphaFoldDB" id="A0A0F9MMX0"/>
<evidence type="ECO:0000313" key="2">
    <source>
        <dbReference type="EMBL" id="KKN08670.1"/>
    </source>
</evidence>
<comment type="caution">
    <text evidence="2">The sequence shown here is derived from an EMBL/GenBank/DDBJ whole genome shotgun (WGS) entry which is preliminary data.</text>
</comment>
<feature type="region of interest" description="Disordered" evidence="1">
    <location>
        <begin position="1"/>
        <end position="45"/>
    </location>
</feature>
<accession>A0A0F9MMX0</accession>
<dbReference type="EMBL" id="LAZR01004428">
    <property type="protein sequence ID" value="KKN08670.1"/>
    <property type="molecule type" value="Genomic_DNA"/>
</dbReference>
<gene>
    <name evidence="2" type="ORF">LCGC14_1054400</name>
</gene>
<proteinExistence type="predicted"/>
<evidence type="ECO:0000256" key="1">
    <source>
        <dbReference type="SAM" id="MobiDB-lite"/>
    </source>
</evidence>
<organism evidence="2">
    <name type="scientific">marine sediment metagenome</name>
    <dbReference type="NCBI Taxonomy" id="412755"/>
    <lineage>
        <taxon>unclassified sequences</taxon>
        <taxon>metagenomes</taxon>
        <taxon>ecological metagenomes</taxon>
    </lineage>
</organism>
<reference evidence="2" key="1">
    <citation type="journal article" date="2015" name="Nature">
        <title>Complex archaea that bridge the gap between prokaryotes and eukaryotes.</title>
        <authorList>
            <person name="Spang A."/>
            <person name="Saw J.H."/>
            <person name="Jorgensen S.L."/>
            <person name="Zaremba-Niedzwiedzka K."/>
            <person name="Martijn J."/>
            <person name="Lind A.E."/>
            <person name="van Eijk R."/>
            <person name="Schleper C."/>
            <person name="Guy L."/>
            <person name="Ettema T.J."/>
        </authorList>
    </citation>
    <scope>NUCLEOTIDE SEQUENCE</scope>
</reference>
<sequence length="257" mass="28575">MPRSVSGIKAALSILRGEDDTPKTERERVTTRLKTPEESYADDPMQGYADSLYMKLRGPKYVAPPKGVSISDSLEVYGTKARDLLKTPEERATAQTRYKMFKDVRDDIDPSAASADTIGRLREKTLSDDPKVAEEGVTGLQKLKAAERAPRVPKVPVDLITAQGRLSSALSRKNKINTTNVLTEELMAELKENPAMGLLLGNLGVGDEMDEATQQLLIDSIDEEVNYWTDYIEDKKLSDKYYIDKNTGKTVIKGFLE</sequence>
<name>A0A0F9MMX0_9ZZZZ</name>